<dbReference type="InterPro" id="IPR009100">
    <property type="entry name" value="AcylCoA_DH/oxidase_NM_dom_sf"/>
</dbReference>
<evidence type="ECO:0000313" key="2">
    <source>
        <dbReference type="EMBL" id="TGO05417.1"/>
    </source>
</evidence>
<dbReference type="EMBL" id="RHPJ01000002">
    <property type="protein sequence ID" value="TGO05417.1"/>
    <property type="molecule type" value="Genomic_DNA"/>
</dbReference>
<dbReference type="InterPro" id="IPR046373">
    <property type="entry name" value="Acyl-CoA_Oxase/DH_mid-dom_sf"/>
</dbReference>
<dbReference type="GO" id="GO:0016627">
    <property type="term" value="F:oxidoreductase activity, acting on the CH-CH group of donors"/>
    <property type="evidence" value="ECO:0007669"/>
    <property type="project" value="InterPro"/>
</dbReference>
<keyword evidence="3" id="KW-1185">Reference proteome</keyword>
<dbReference type="Proteomes" id="UP000297318">
    <property type="component" value="Unassembled WGS sequence"/>
</dbReference>
<dbReference type="AlphaFoldDB" id="A0A4Z1E6V5"/>
<dbReference type="Gene3D" id="2.40.110.10">
    <property type="entry name" value="Butyryl-CoA Dehydrogenase, subunit A, domain 2"/>
    <property type="match status" value="1"/>
</dbReference>
<evidence type="ECO:0000313" key="3">
    <source>
        <dbReference type="Proteomes" id="UP000297318"/>
    </source>
</evidence>
<reference evidence="2 3" key="1">
    <citation type="submission" date="2018-11" db="EMBL/GenBank/DDBJ databases">
        <title>Complete genome sequencing of the Actinobacteria Serinibacter sp. K3-2.</title>
        <authorList>
            <person name="Rakitin A.L."/>
            <person name="Beletsky A.V."/>
            <person name="Mardanov A.V."/>
            <person name="Ravin N.V."/>
            <person name="Gromova A.S."/>
            <person name="Filippova S.N."/>
            <person name="Gal'Chenko V.F."/>
        </authorList>
    </citation>
    <scope>NUCLEOTIDE SEQUENCE [LARGE SCALE GENOMIC DNA]</scope>
    <source>
        <strain evidence="2 3">K3-2</strain>
    </source>
</reference>
<dbReference type="SUPFAM" id="SSF56645">
    <property type="entry name" value="Acyl-CoA dehydrogenase NM domain-like"/>
    <property type="match status" value="1"/>
</dbReference>
<feature type="compositionally biased region" description="Basic and acidic residues" evidence="1">
    <location>
        <begin position="30"/>
        <end position="45"/>
    </location>
</feature>
<evidence type="ECO:0000256" key="1">
    <source>
        <dbReference type="SAM" id="MobiDB-lite"/>
    </source>
</evidence>
<protein>
    <submittedName>
        <fullName evidence="2">Acyl-CoA dehydrogenase/oxidase domain protein</fullName>
    </submittedName>
</protein>
<proteinExistence type="predicted"/>
<name>A0A4Z1E6V5_9MICO</name>
<accession>A0A4Z1E6V5</accession>
<gene>
    <name evidence="2" type="ORF">SERN_1421</name>
</gene>
<organism evidence="2 3">
    <name type="scientific">Serinibacter arcticus</name>
    <dbReference type="NCBI Taxonomy" id="1655435"/>
    <lineage>
        <taxon>Bacteria</taxon>
        <taxon>Bacillati</taxon>
        <taxon>Actinomycetota</taxon>
        <taxon>Actinomycetes</taxon>
        <taxon>Micrococcales</taxon>
        <taxon>Beutenbergiaceae</taxon>
        <taxon>Serinibacter</taxon>
    </lineage>
</organism>
<feature type="region of interest" description="Disordered" evidence="1">
    <location>
        <begin position="15"/>
        <end position="77"/>
    </location>
</feature>
<feature type="compositionally biased region" description="Low complexity" evidence="1">
    <location>
        <begin position="47"/>
        <end position="60"/>
    </location>
</feature>
<sequence length="423" mass="43693">MTLLGQAMVVTSIMPARDRGARRGTPSFPDDPRSRRLEGRFDRAAARRSPPTSAGARPVSRPAPPRVHLGPSWSGPVERPTLALPPLDVAGALEATRTWTGPEHRVGGGATLALWELLATVAAADLAVARALEPVLDARSILAQAGAGSAAARPALPGDLTPSSTWGVFAAEAPDVTLLAAPSDADGAWHLTGTKPWCSLAAVLEGALVTAHLPDGERGLFAVDLRGPGVAVEAGGWVSRGLAEIPSTPVTFSGARAVAVGAPGWYLARPGFWWGGIGVAACWYGGAVGLARRLHEAARSAPDPSTHRDRLAEALGTLDVRLAEARRTLREGAEAVDHDAAGSPALAPGAGRLLAKRVRAGVAAVAEDALRLTAHALGPAPLTREESHAKRVADLGVYLRQHHPVREAASLGSALVAAEVDPW</sequence>
<comment type="caution">
    <text evidence="2">The sequence shown here is derived from an EMBL/GenBank/DDBJ whole genome shotgun (WGS) entry which is preliminary data.</text>
</comment>